<reference evidence="2" key="1">
    <citation type="submission" date="2018-04" db="EMBL/GenBank/DDBJ databases">
        <title>Genomes of the Obligate Erwinia dacicola and Facultative Enterobacter sp. OLF Endosymbionts of the Olive Fruit fly, Bactrocera oleae.</title>
        <authorList>
            <person name="Estes A.M."/>
            <person name="Hearn D.J."/>
            <person name="Agarwal S."/>
            <person name="Pierson E.A."/>
            <person name="Dunning-Hotopp J.C."/>
        </authorList>
    </citation>
    <scope>NUCLEOTIDE SEQUENCE [LARGE SCALE GENOMIC DNA]</scope>
    <source>
        <strain evidence="2">Oroville</strain>
    </source>
</reference>
<keyword evidence="3" id="KW-1185">Reference proteome</keyword>
<proteinExistence type="predicted"/>
<gene>
    <name evidence="2" type="ORF">ACZ87_03041</name>
</gene>
<feature type="region of interest" description="Disordered" evidence="1">
    <location>
        <begin position="17"/>
        <end position="38"/>
    </location>
</feature>
<evidence type="ECO:0000313" key="2">
    <source>
        <dbReference type="EMBL" id="RAP70157.1"/>
    </source>
</evidence>
<name>A0A328THS5_9GAMM</name>
<dbReference type="EMBL" id="LJAM02000443">
    <property type="protein sequence ID" value="RAP70157.1"/>
    <property type="molecule type" value="Genomic_DNA"/>
</dbReference>
<evidence type="ECO:0000313" key="3">
    <source>
        <dbReference type="Proteomes" id="UP000244334"/>
    </source>
</evidence>
<organism evidence="2 3">
    <name type="scientific">Candidatus Erwinia dacicola</name>
    <dbReference type="NCBI Taxonomy" id="252393"/>
    <lineage>
        <taxon>Bacteria</taxon>
        <taxon>Pseudomonadati</taxon>
        <taxon>Pseudomonadota</taxon>
        <taxon>Gammaproteobacteria</taxon>
        <taxon>Enterobacterales</taxon>
        <taxon>Erwiniaceae</taxon>
        <taxon>Erwinia</taxon>
    </lineage>
</organism>
<dbReference type="AlphaFoldDB" id="A0A328THS5"/>
<sequence>MAKKLFLQKFGDIDMQQQADSGISASPHTLSRQKTWRD</sequence>
<evidence type="ECO:0000256" key="1">
    <source>
        <dbReference type="SAM" id="MobiDB-lite"/>
    </source>
</evidence>
<protein>
    <submittedName>
        <fullName evidence="2">Uncharacterized protein</fullName>
    </submittedName>
</protein>
<accession>A0A328THS5</accession>
<comment type="caution">
    <text evidence="2">The sequence shown here is derived from an EMBL/GenBank/DDBJ whole genome shotgun (WGS) entry which is preliminary data.</text>
</comment>
<dbReference type="Proteomes" id="UP000244334">
    <property type="component" value="Unassembled WGS sequence"/>
</dbReference>